<protein>
    <submittedName>
        <fullName evidence="2">HNH endonuclease</fullName>
    </submittedName>
</protein>
<evidence type="ECO:0000313" key="2">
    <source>
        <dbReference type="EMBL" id="MCC0179678.1"/>
    </source>
</evidence>
<dbReference type="GO" id="GO:0004519">
    <property type="term" value="F:endonuclease activity"/>
    <property type="evidence" value="ECO:0007669"/>
    <property type="project" value="UniProtKB-KW"/>
</dbReference>
<gene>
    <name evidence="2" type="ORF">I4641_22265</name>
</gene>
<proteinExistence type="predicted"/>
<name>A0A964BX49_9CYAN</name>
<sequence>MPIDTSLYPDNWNSLALKVKEAALWRCECCEKRCYKPGEIPKGLTRSEWTADILQVHHRNHDTSDNRLTNLMSVCAACHLDLHRSRYSPVSEGQLSLW</sequence>
<organism evidence="2 3">
    <name type="scientific">Waterburya agarophytonicola KI4</name>
    <dbReference type="NCBI Taxonomy" id="2874699"/>
    <lineage>
        <taxon>Bacteria</taxon>
        <taxon>Bacillati</taxon>
        <taxon>Cyanobacteriota</taxon>
        <taxon>Cyanophyceae</taxon>
        <taxon>Pleurocapsales</taxon>
        <taxon>Hyellaceae</taxon>
        <taxon>Waterburya</taxon>
        <taxon>Waterburya agarophytonicola</taxon>
    </lineage>
</organism>
<dbReference type="Pfam" id="PF13392">
    <property type="entry name" value="HNH_3"/>
    <property type="match status" value="1"/>
</dbReference>
<dbReference type="CDD" id="cd00085">
    <property type="entry name" value="HNHc"/>
    <property type="match status" value="1"/>
</dbReference>
<dbReference type="InterPro" id="IPR003615">
    <property type="entry name" value="HNH_nuc"/>
</dbReference>
<keyword evidence="2" id="KW-0255">Endonuclease</keyword>
<reference evidence="2" key="1">
    <citation type="journal article" date="2021" name="Antonie Van Leeuwenhoek">
        <title>Draft genome and description of Waterburya agarophytonicola gen. nov. sp. nov. (Pleurocapsales, Cyanobacteria): a seaweed symbiont.</title>
        <authorList>
            <person name="Bonthond G."/>
            <person name="Shalygin S."/>
            <person name="Bayer T."/>
            <person name="Weinberger F."/>
        </authorList>
    </citation>
    <scope>NUCLEOTIDE SEQUENCE</scope>
    <source>
        <strain evidence="2">KI4</strain>
    </source>
</reference>
<evidence type="ECO:0000313" key="3">
    <source>
        <dbReference type="Proteomes" id="UP000729733"/>
    </source>
</evidence>
<keyword evidence="2" id="KW-0540">Nuclease</keyword>
<evidence type="ECO:0000259" key="1">
    <source>
        <dbReference type="Pfam" id="PF13392"/>
    </source>
</evidence>
<feature type="domain" description="HNH nuclease" evidence="1">
    <location>
        <begin position="38"/>
        <end position="74"/>
    </location>
</feature>
<dbReference type="RefSeq" id="WP_229642774.1">
    <property type="nucleotide sequence ID" value="NZ_JADWDC010000102.1"/>
</dbReference>
<dbReference type="AlphaFoldDB" id="A0A964BX49"/>
<keyword evidence="2" id="KW-0378">Hydrolase</keyword>
<accession>A0A964BX49</accession>
<dbReference type="EMBL" id="JADWDC010000102">
    <property type="protein sequence ID" value="MCC0179678.1"/>
    <property type="molecule type" value="Genomic_DNA"/>
</dbReference>
<dbReference type="Proteomes" id="UP000729733">
    <property type="component" value="Unassembled WGS sequence"/>
</dbReference>
<comment type="caution">
    <text evidence="2">The sequence shown here is derived from an EMBL/GenBank/DDBJ whole genome shotgun (WGS) entry which is preliminary data.</text>
</comment>
<keyword evidence="3" id="KW-1185">Reference proteome</keyword>